<feature type="chain" id="PRO_5002796744" description="Lipoprotein" evidence="1">
    <location>
        <begin position="22"/>
        <end position="345"/>
    </location>
</feature>
<feature type="signal peptide" evidence="1">
    <location>
        <begin position="1"/>
        <end position="21"/>
    </location>
</feature>
<organism evidence="2 3">
    <name type="scientific">Metamycoplasma arthritidis (strain 158L3-1)</name>
    <name type="common">Mycoplasma arthritidis</name>
    <dbReference type="NCBI Taxonomy" id="243272"/>
    <lineage>
        <taxon>Bacteria</taxon>
        <taxon>Bacillati</taxon>
        <taxon>Mycoplasmatota</taxon>
        <taxon>Mycoplasmoidales</taxon>
        <taxon>Metamycoplasmataceae</taxon>
        <taxon>Metamycoplasma</taxon>
    </lineage>
</organism>
<dbReference type="HOGENOM" id="CLU_798805_0_0_14"/>
<proteinExistence type="predicted"/>
<keyword evidence="1" id="KW-0732">Signal</keyword>
<accession>B3PMV8</accession>
<reference evidence="2 3" key="1">
    <citation type="journal article" date="2008" name="Infect. Immun.">
        <title>Genome of Mycoplasma arthritidis.</title>
        <authorList>
            <person name="Dybvig K."/>
            <person name="Zuhua C."/>
            <person name="Lao P."/>
            <person name="Jordan D.S."/>
            <person name="French C.T."/>
            <person name="Tu A.H."/>
            <person name="Loraine A.E."/>
        </authorList>
    </citation>
    <scope>NUCLEOTIDE SEQUENCE [LARGE SCALE GENOMIC DNA]</scope>
    <source>
        <strain evidence="2 3">158L3-1</strain>
    </source>
</reference>
<sequence length="345" mass="41121">MKKSLLLIPILSALTPLPLLVAAKCTPEETQEQKDEKLAKKYEKEYIDKQKYVFDDFEQFKMKPEHFKLEKDNKFWPNAWVDYPNRNIKKYSLTHEFDKDFDKWFKDFQWKFKIFKKVMNKYAYNEVIKYQNPNNGMEPVNLYYVKEVIFDFSQGMNPQNYSLSFYSSGDYKRVFGLFNIPNLNLNLSSAFLDFSYLTSVNFDFNYYSKINITSTYGHFIRKEAFARIREMFWIPKPDYKNEHFATHAAGKSDFEGVDRIPRLQFESYRGLAGTRTNNLLLNLRYKDSFDDGPKNINVDYLKQYGNYSTLKFKSYRVKIIEYDPKKPLDAEPSKVDNFVLSEHGL</sequence>
<dbReference type="STRING" id="243272.MARTH_orf549"/>
<evidence type="ECO:0000313" key="2">
    <source>
        <dbReference type="EMBL" id="ACF07360.1"/>
    </source>
</evidence>
<protein>
    <recommendedName>
        <fullName evidence="4">Lipoprotein</fullName>
    </recommendedName>
</protein>
<evidence type="ECO:0008006" key="4">
    <source>
        <dbReference type="Google" id="ProtNLM"/>
    </source>
</evidence>
<dbReference type="KEGG" id="mat:MARTH_orf549"/>
<dbReference type="AlphaFoldDB" id="B3PMV8"/>
<dbReference type="Proteomes" id="UP000008812">
    <property type="component" value="Chromosome"/>
</dbReference>
<gene>
    <name evidence="2" type="ordered locus">MARTH_orf549</name>
</gene>
<dbReference type="RefSeq" id="WP_012498317.1">
    <property type="nucleotide sequence ID" value="NC_011025.1"/>
</dbReference>
<evidence type="ECO:0000313" key="3">
    <source>
        <dbReference type="Proteomes" id="UP000008812"/>
    </source>
</evidence>
<name>B3PMV8_META1</name>
<keyword evidence="3" id="KW-1185">Reference proteome</keyword>
<dbReference type="EMBL" id="CP001047">
    <property type="protein sequence ID" value="ACF07360.1"/>
    <property type="molecule type" value="Genomic_DNA"/>
</dbReference>
<evidence type="ECO:0000256" key="1">
    <source>
        <dbReference type="SAM" id="SignalP"/>
    </source>
</evidence>